<keyword evidence="4 9" id="KW-0812">Transmembrane</keyword>
<evidence type="ECO:0000256" key="1">
    <source>
        <dbReference type="ARBA" id="ARBA00004273"/>
    </source>
</evidence>
<dbReference type="InterPro" id="IPR022533">
    <property type="entry name" value="Cox20"/>
</dbReference>
<comment type="similarity">
    <text evidence="2">Belongs to the COX20 family.</text>
</comment>
<dbReference type="PANTHER" id="PTHR31586">
    <property type="entry name" value="CYTOCHROME C OXIDASE PROTEIN 20"/>
    <property type="match status" value="1"/>
</dbReference>
<comment type="subcellular location">
    <subcellularLocation>
        <location evidence="1">Mitochondrion inner membrane</location>
    </subcellularLocation>
</comment>
<dbReference type="AlphaFoldDB" id="A0ABD2WGG2"/>
<evidence type="ECO:0000256" key="8">
    <source>
        <dbReference type="ARBA" id="ARBA00023136"/>
    </source>
</evidence>
<dbReference type="Proteomes" id="UP001627154">
    <property type="component" value="Unassembled WGS sequence"/>
</dbReference>
<protein>
    <recommendedName>
        <fullName evidence="3">Cytochrome c oxidase assembly protein COX20, mitochondrial</fullName>
    </recommendedName>
</protein>
<accession>A0ABD2WGG2</accession>
<evidence type="ECO:0000256" key="3">
    <source>
        <dbReference type="ARBA" id="ARBA00017689"/>
    </source>
</evidence>
<evidence type="ECO:0000256" key="4">
    <source>
        <dbReference type="ARBA" id="ARBA00022692"/>
    </source>
</evidence>
<evidence type="ECO:0000256" key="9">
    <source>
        <dbReference type="SAM" id="Phobius"/>
    </source>
</evidence>
<keyword evidence="7" id="KW-0496">Mitochondrion</keyword>
<feature type="transmembrane region" description="Helical" evidence="9">
    <location>
        <begin position="63"/>
        <end position="81"/>
    </location>
</feature>
<proteinExistence type="inferred from homology"/>
<evidence type="ECO:0000313" key="11">
    <source>
        <dbReference type="Proteomes" id="UP001627154"/>
    </source>
</evidence>
<sequence length="120" mass="13523">MAKPSDTIKIEGALDEEPKRASLVIFGRDLFQIPCFRTTFLYSISSYVGVSLLTFLFTSKPKMSSHVGFVSFMAVTFGYFTKCRTDLARERLQIGEVQKALLPKSENKLEETNRSVLDDA</sequence>
<keyword evidence="6 9" id="KW-1133">Transmembrane helix</keyword>
<dbReference type="EMBL" id="JBJJXI010000108">
    <property type="protein sequence ID" value="KAL3391706.1"/>
    <property type="molecule type" value="Genomic_DNA"/>
</dbReference>
<organism evidence="10 11">
    <name type="scientific">Trichogramma kaykai</name>
    <dbReference type="NCBI Taxonomy" id="54128"/>
    <lineage>
        <taxon>Eukaryota</taxon>
        <taxon>Metazoa</taxon>
        <taxon>Ecdysozoa</taxon>
        <taxon>Arthropoda</taxon>
        <taxon>Hexapoda</taxon>
        <taxon>Insecta</taxon>
        <taxon>Pterygota</taxon>
        <taxon>Neoptera</taxon>
        <taxon>Endopterygota</taxon>
        <taxon>Hymenoptera</taxon>
        <taxon>Apocrita</taxon>
        <taxon>Proctotrupomorpha</taxon>
        <taxon>Chalcidoidea</taxon>
        <taxon>Trichogrammatidae</taxon>
        <taxon>Trichogramma</taxon>
    </lineage>
</organism>
<evidence type="ECO:0000256" key="6">
    <source>
        <dbReference type="ARBA" id="ARBA00022989"/>
    </source>
</evidence>
<evidence type="ECO:0000313" key="10">
    <source>
        <dbReference type="EMBL" id="KAL3391706.1"/>
    </source>
</evidence>
<dbReference type="Pfam" id="PF12597">
    <property type="entry name" value="Cox20"/>
    <property type="match status" value="1"/>
</dbReference>
<dbReference type="GO" id="GO:0005743">
    <property type="term" value="C:mitochondrial inner membrane"/>
    <property type="evidence" value="ECO:0007669"/>
    <property type="project" value="UniProtKB-SubCell"/>
</dbReference>
<feature type="transmembrane region" description="Helical" evidence="9">
    <location>
        <begin position="40"/>
        <end position="57"/>
    </location>
</feature>
<evidence type="ECO:0000256" key="7">
    <source>
        <dbReference type="ARBA" id="ARBA00023128"/>
    </source>
</evidence>
<reference evidence="10 11" key="1">
    <citation type="journal article" date="2024" name="bioRxiv">
        <title>A reference genome for Trichogramma kaykai: A tiny desert-dwelling parasitoid wasp with competing sex-ratio distorters.</title>
        <authorList>
            <person name="Culotta J."/>
            <person name="Lindsey A.R."/>
        </authorList>
    </citation>
    <scope>NUCLEOTIDE SEQUENCE [LARGE SCALE GENOMIC DNA]</scope>
    <source>
        <strain evidence="10 11">KSX58</strain>
    </source>
</reference>
<evidence type="ECO:0000256" key="2">
    <source>
        <dbReference type="ARBA" id="ARBA00009575"/>
    </source>
</evidence>
<keyword evidence="5" id="KW-0999">Mitochondrion inner membrane</keyword>
<dbReference type="PRINTS" id="PR02049">
    <property type="entry name" value="PROTEINF36A"/>
</dbReference>
<evidence type="ECO:0000256" key="5">
    <source>
        <dbReference type="ARBA" id="ARBA00022792"/>
    </source>
</evidence>
<dbReference type="PANTHER" id="PTHR31586:SF1">
    <property type="entry name" value="CYTOCHROME C OXIDASE ASSEMBLY PROTEIN COX20, MITOCHONDRIAL"/>
    <property type="match status" value="1"/>
</dbReference>
<keyword evidence="8 9" id="KW-0472">Membrane</keyword>
<comment type="caution">
    <text evidence="10">The sequence shown here is derived from an EMBL/GenBank/DDBJ whole genome shotgun (WGS) entry which is preliminary data.</text>
</comment>
<name>A0ABD2WGG2_9HYME</name>
<gene>
    <name evidence="10" type="ORF">TKK_013625</name>
</gene>
<keyword evidence="11" id="KW-1185">Reference proteome</keyword>